<dbReference type="InterPro" id="IPR018119">
    <property type="entry name" value="Strictosidine_synth_cons-reg"/>
</dbReference>
<dbReference type="Proteomes" id="UP000796880">
    <property type="component" value="Unassembled WGS sequence"/>
</dbReference>
<comment type="caution">
    <text evidence="6">The sequence shown here is derived from an EMBL/GenBank/DDBJ whole genome shotgun (WGS) entry which is preliminary data.</text>
</comment>
<evidence type="ECO:0000256" key="3">
    <source>
        <dbReference type="ARBA" id="ARBA00022554"/>
    </source>
</evidence>
<name>A0A8K0DQE0_9ROSA</name>
<dbReference type="OrthoDB" id="5307922at2759"/>
<protein>
    <recommendedName>
        <fullName evidence="5">Strictosidine synthase conserved region domain-containing protein</fullName>
    </recommendedName>
</protein>
<evidence type="ECO:0000313" key="6">
    <source>
        <dbReference type="EMBL" id="KAF3432244.1"/>
    </source>
</evidence>
<evidence type="ECO:0000259" key="5">
    <source>
        <dbReference type="Pfam" id="PF03088"/>
    </source>
</evidence>
<evidence type="ECO:0000313" key="7">
    <source>
        <dbReference type="Proteomes" id="UP000796880"/>
    </source>
</evidence>
<keyword evidence="7" id="KW-1185">Reference proteome</keyword>
<dbReference type="GO" id="GO:0016787">
    <property type="term" value="F:hydrolase activity"/>
    <property type="evidence" value="ECO:0007669"/>
    <property type="project" value="TreeGrafter"/>
</dbReference>
<keyword evidence="3" id="KW-0926">Vacuole</keyword>
<gene>
    <name evidence="6" type="ORF">FNV43_RR26983</name>
</gene>
<accession>A0A8K0DQE0</accession>
<comment type="subcellular location">
    <subcellularLocation>
        <location evidence="1">Vacuole</location>
    </subcellularLocation>
</comment>
<reference evidence="6" key="1">
    <citation type="submission" date="2020-03" db="EMBL/GenBank/DDBJ databases">
        <title>A high-quality chromosome-level genome assembly of a woody plant with both climbing and erect habits, Rhamnella rubrinervis.</title>
        <authorList>
            <person name="Lu Z."/>
            <person name="Yang Y."/>
            <person name="Zhu X."/>
            <person name="Sun Y."/>
        </authorList>
    </citation>
    <scope>NUCLEOTIDE SEQUENCE</scope>
    <source>
        <strain evidence="6">BYM</strain>
        <tissue evidence="6">Leaf</tissue>
    </source>
</reference>
<dbReference type="Pfam" id="PF03088">
    <property type="entry name" value="Str_synth"/>
    <property type="match status" value="1"/>
</dbReference>
<feature type="domain" description="Strictosidine synthase conserved region" evidence="5">
    <location>
        <begin position="1"/>
        <end position="49"/>
    </location>
</feature>
<dbReference type="PANTHER" id="PTHR10426">
    <property type="entry name" value="STRICTOSIDINE SYNTHASE-RELATED"/>
    <property type="match status" value="1"/>
</dbReference>
<dbReference type="GO" id="GO:0005773">
    <property type="term" value="C:vacuole"/>
    <property type="evidence" value="ECO:0007669"/>
    <property type="project" value="UniProtKB-SubCell"/>
</dbReference>
<evidence type="ECO:0000256" key="4">
    <source>
        <dbReference type="ARBA" id="ARBA00023180"/>
    </source>
</evidence>
<sequence length="124" mass="13723">MKYDSITKIVTVLMRGLAFANGVALSKDYSFVIIGESGTNQIHRSWLRGPRAQTSELLVHLQRSPDNGNRDPTVGRLDGRVVDPLLGKGPLVDERGRIVKVLNKNGLCCCHQSLDCEILVISYF</sequence>
<dbReference type="InterPro" id="IPR011042">
    <property type="entry name" value="6-blade_b-propeller_TolB-like"/>
</dbReference>
<dbReference type="GO" id="GO:0012505">
    <property type="term" value="C:endomembrane system"/>
    <property type="evidence" value="ECO:0007669"/>
    <property type="project" value="TreeGrafter"/>
</dbReference>
<dbReference type="EMBL" id="VOIH02000012">
    <property type="protein sequence ID" value="KAF3432244.1"/>
    <property type="molecule type" value="Genomic_DNA"/>
</dbReference>
<dbReference type="Gene3D" id="2.120.10.30">
    <property type="entry name" value="TolB, C-terminal domain"/>
    <property type="match status" value="1"/>
</dbReference>
<evidence type="ECO:0000256" key="2">
    <source>
        <dbReference type="ARBA" id="ARBA00009191"/>
    </source>
</evidence>
<comment type="similarity">
    <text evidence="2">Belongs to the strictosidine synthase family.</text>
</comment>
<proteinExistence type="inferred from homology"/>
<evidence type="ECO:0000256" key="1">
    <source>
        <dbReference type="ARBA" id="ARBA00004116"/>
    </source>
</evidence>
<dbReference type="AlphaFoldDB" id="A0A8K0DQE0"/>
<keyword evidence="4" id="KW-0325">Glycoprotein</keyword>
<dbReference type="PANTHER" id="PTHR10426:SF86">
    <property type="entry name" value="PROTEIN STRICTOSIDINE SYNTHASE-LIKE 10-LIKE"/>
    <property type="match status" value="1"/>
</dbReference>
<dbReference type="SUPFAM" id="SSF63829">
    <property type="entry name" value="Calcium-dependent phosphotriesterase"/>
    <property type="match status" value="1"/>
</dbReference>
<organism evidence="6 7">
    <name type="scientific">Rhamnella rubrinervis</name>
    <dbReference type="NCBI Taxonomy" id="2594499"/>
    <lineage>
        <taxon>Eukaryota</taxon>
        <taxon>Viridiplantae</taxon>
        <taxon>Streptophyta</taxon>
        <taxon>Embryophyta</taxon>
        <taxon>Tracheophyta</taxon>
        <taxon>Spermatophyta</taxon>
        <taxon>Magnoliopsida</taxon>
        <taxon>eudicotyledons</taxon>
        <taxon>Gunneridae</taxon>
        <taxon>Pentapetalae</taxon>
        <taxon>rosids</taxon>
        <taxon>fabids</taxon>
        <taxon>Rosales</taxon>
        <taxon>Rhamnaceae</taxon>
        <taxon>rhamnoid group</taxon>
        <taxon>Rhamneae</taxon>
        <taxon>Rhamnella</taxon>
    </lineage>
</organism>